<dbReference type="STRING" id="686832.A0A0C3CDM1"/>
<keyword evidence="3" id="KW-1185">Reference proteome</keyword>
<evidence type="ECO:0000313" key="2">
    <source>
        <dbReference type="EMBL" id="KIM41686.1"/>
    </source>
</evidence>
<feature type="compositionally biased region" description="Basic and acidic residues" evidence="1">
    <location>
        <begin position="1"/>
        <end position="15"/>
    </location>
</feature>
<sequence length="531" mass="57989">MFPSSDKVKENEIRFDPPPMVSFNSSNKGKEKEIRLDPPPMDDYGDHTPGTIDVSDGESYNSGFGSGYSEAGALDDTASLFDYNAHGFGSSAEGLLDDRGSVFDEEVAHGASSDSNHSHHSTPAGTSTRPRVRFSLRPAMKSFSRLRKAPPGAATGPTSSKAMCVICKKQPSYNDGHRTFPTCGNTCAAKLEAARNIEFSSRNKNQVHYPKRSGKSSTHIVNGHHHANSKANVIRMCEVCRVRPRFQKNGKIFPTCGLTCAAKLQRPGSVEMCELCKKRPRVVINGHKFPHCGRKCRDKAKAGDTAVLTTSTTPEFASYQCKGLADRRAPFLLEVPRGHVAFKEVADLFSASWRYSRSPCPAVKKVYMVVLKPSFGAKYDFYRSKVSHSLFKRKGNEKRVWLGMTRTCGLGNSGNTVPCKSVKCVLCSLVRSSVSQEIAQGGIQTSSSLAKAVELSNRARKGGGLKVVLLANVLFGREIEKGMHELVLPLPPQGFNSVHLVERRLVGGKVDHGESLVFDGDAIKPLYLISY</sequence>
<protein>
    <submittedName>
        <fullName evidence="2">Uncharacterized protein</fullName>
    </submittedName>
</protein>
<accession>A0A0C3CDM1</accession>
<reference evidence="2 3" key="1">
    <citation type="submission" date="2014-04" db="EMBL/GenBank/DDBJ databases">
        <authorList>
            <consortium name="DOE Joint Genome Institute"/>
            <person name="Kuo A."/>
            <person name="Gay G."/>
            <person name="Dore J."/>
            <person name="Kohler A."/>
            <person name="Nagy L.G."/>
            <person name="Floudas D."/>
            <person name="Copeland A."/>
            <person name="Barry K.W."/>
            <person name="Cichocki N."/>
            <person name="Veneault-Fourrey C."/>
            <person name="LaButti K."/>
            <person name="Lindquist E.A."/>
            <person name="Lipzen A."/>
            <person name="Lundell T."/>
            <person name="Morin E."/>
            <person name="Murat C."/>
            <person name="Sun H."/>
            <person name="Tunlid A."/>
            <person name="Henrissat B."/>
            <person name="Grigoriev I.V."/>
            <person name="Hibbett D.S."/>
            <person name="Martin F."/>
            <person name="Nordberg H.P."/>
            <person name="Cantor M.N."/>
            <person name="Hua S.X."/>
        </authorList>
    </citation>
    <scope>NUCLEOTIDE SEQUENCE [LARGE SCALE GENOMIC DNA]</scope>
    <source>
        <strain evidence="3">h7</strain>
    </source>
</reference>
<reference evidence="3" key="2">
    <citation type="submission" date="2015-01" db="EMBL/GenBank/DDBJ databases">
        <title>Evolutionary Origins and Diversification of the Mycorrhizal Mutualists.</title>
        <authorList>
            <consortium name="DOE Joint Genome Institute"/>
            <consortium name="Mycorrhizal Genomics Consortium"/>
            <person name="Kohler A."/>
            <person name="Kuo A."/>
            <person name="Nagy L.G."/>
            <person name="Floudas D."/>
            <person name="Copeland A."/>
            <person name="Barry K.W."/>
            <person name="Cichocki N."/>
            <person name="Veneault-Fourrey C."/>
            <person name="LaButti K."/>
            <person name="Lindquist E.A."/>
            <person name="Lipzen A."/>
            <person name="Lundell T."/>
            <person name="Morin E."/>
            <person name="Murat C."/>
            <person name="Riley R."/>
            <person name="Ohm R."/>
            <person name="Sun H."/>
            <person name="Tunlid A."/>
            <person name="Henrissat B."/>
            <person name="Grigoriev I.V."/>
            <person name="Hibbett D.S."/>
            <person name="Martin F."/>
        </authorList>
    </citation>
    <scope>NUCLEOTIDE SEQUENCE [LARGE SCALE GENOMIC DNA]</scope>
    <source>
        <strain evidence="3">h7</strain>
    </source>
</reference>
<dbReference type="Proteomes" id="UP000053424">
    <property type="component" value="Unassembled WGS sequence"/>
</dbReference>
<dbReference type="AlphaFoldDB" id="A0A0C3CDM1"/>
<organism evidence="2 3">
    <name type="scientific">Hebeloma cylindrosporum</name>
    <dbReference type="NCBI Taxonomy" id="76867"/>
    <lineage>
        <taxon>Eukaryota</taxon>
        <taxon>Fungi</taxon>
        <taxon>Dikarya</taxon>
        <taxon>Basidiomycota</taxon>
        <taxon>Agaricomycotina</taxon>
        <taxon>Agaricomycetes</taxon>
        <taxon>Agaricomycetidae</taxon>
        <taxon>Agaricales</taxon>
        <taxon>Agaricineae</taxon>
        <taxon>Hymenogastraceae</taxon>
        <taxon>Hebeloma</taxon>
    </lineage>
</organism>
<name>A0A0C3CDM1_HEBCY</name>
<feature type="region of interest" description="Disordered" evidence="1">
    <location>
        <begin position="1"/>
        <end position="58"/>
    </location>
</feature>
<dbReference type="SUPFAM" id="SSF56399">
    <property type="entry name" value="ADP-ribosylation"/>
    <property type="match status" value="1"/>
</dbReference>
<evidence type="ECO:0000313" key="3">
    <source>
        <dbReference type="Proteomes" id="UP000053424"/>
    </source>
</evidence>
<dbReference type="Gene3D" id="3.90.228.10">
    <property type="match status" value="1"/>
</dbReference>
<feature type="region of interest" description="Disordered" evidence="1">
    <location>
        <begin position="107"/>
        <end position="132"/>
    </location>
</feature>
<evidence type="ECO:0000256" key="1">
    <source>
        <dbReference type="SAM" id="MobiDB-lite"/>
    </source>
</evidence>
<dbReference type="EMBL" id="KN831779">
    <property type="protein sequence ID" value="KIM41686.1"/>
    <property type="molecule type" value="Genomic_DNA"/>
</dbReference>
<proteinExistence type="predicted"/>
<dbReference type="HOGENOM" id="CLU_512935_0_0_1"/>
<gene>
    <name evidence="2" type="ORF">M413DRAFT_27285</name>
</gene>
<dbReference type="OrthoDB" id="9514740at2759"/>